<gene>
    <name evidence="1" type="ORF">CC84DRAFT_1250623</name>
</gene>
<dbReference type="AlphaFoldDB" id="A0A177C798"/>
<dbReference type="GeneID" id="28767795"/>
<dbReference type="EMBL" id="KV441555">
    <property type="protein sequence ID" value="OAG02739.1"/>
    <property type="molecule type" value="Genomic_DNA"/>
</dbReference>
<dbReference type="InParanoid" id="A0A177C798"/>
<dbReference type="InterPro" id="IPR027417">
    <property type="entry name" value="P-loop_NTPase"/>
</dbReference>
<organism evidence="1 2">
    <name type="scientific">Paraphaeosphaeria sporulosa</name>
    <dbReference type="NCBI Taxonomy" id="1460663"/>
    <lineage>
        <taxon>Eukaryota</taxon>
        <taxon>Fungi</taxon>
        <taxon>Dikarya</taxon>
        <taxon>Ascomycota</taxon>
        <taxon>Pezizomycotina</taxon>
        <taxon>Dothideomycetes</taxon>
        <taxon>Pleosporomycetidae</taxon>
        <taxon>Pleosporales</taxon>
        <taxon>Massarineae</taxon>
        <taxon>Didymosphaeriaceae</taxon>
        <taxon>Paraphaeosphaeria</taxon>
    </lineage>
</organism>
<dbReference type="SUPFAM" id="SSF52540">
    <property type="entry name" value="P-loop containing nucleoside triphosphate hydrolases"/>
    <property type="match status" value="1"/>
</dbReference>
<keyword evidence="2" id="KW-1185">Reference proteome</keyword>
<dbReference type="STRING" id="1460663.A0A177C798"/>
<name>A0A177C798_9PLEO</name>
<protein>
    <submittedName>
        <fullName evidence="1">Uncharacterized protein</fullName>
    </submittedName>
</protein>
<dbReference type="Gene3D" id="3.40.50.300">
    <property type="entry name" value="P-loop containing nucleotide triphosphate hydrolases"/>
    <property type="match status" value="1"/>
</dbReference>
<dbReference type="RefSeq" id="XP_018033104.1">
    <property type="nucleotide sequence ID" value="XM_018184309.1"/>
</dbReference>
<evidence type="ECO:0000313" key="1">
    <source>
        <dbReference type="EMBL" id="OAG02739.1"/>
    </source>
</evidence>
<reference evidence="1 2" key="1">
    <citation type="submission" date="2016-05" db="EMBL/GenBank/DDBJ databases">
        <title>Comparative analysis of secretome profiles of manganese(II)-oxidizing ascomycete fungi.</title>
        <authorList>
            <consortium name="DOE Joint Genome Institute"/>
            <person name="Zeiner C.A."/>
            <person name="Purvine S.O."/>
            <person name="Zink E.M."/>
            <person name="Wu S."/>
            <person name="Pasa-Tolic L."/>
            <person name="Chaput D.L."/>
            <person name="Haridas S."/>
            <person name="Grigoriev I.V."/>
            <person name="Santelli C.M."/>
            <person name="Hansel C.M."/>
        </authorList>
    </citation>
    <scope>NUCLEOTIDE SEQUENCE [LARGE SCALE GENOMIC DNA]</scope>
    <source>
        <strain evidence="1 2">AP3s5-JAC2a</strain>
    </source>
</reference>
<sequence length="130" mass="15325">MFDRYPRCIQQLEFFDMGTARNDLSLETNEDSHDGMRPVPHIMLFFDVTREIARAWYLGRARDAEYSEEKFDKRFAKFEVETLPVVERYRGKCILISIKANGTKDETNEAMQTPLGSTMWQRVGFENSRE</sequence>
<dbReference type="OrthoDB" id="442176at2759"/>
<dbReference type="Proteomes" id="UP000077069">
    <property type="component" value="Unassembled WGS sequence"/>
</dbReference>
<accession>A0A177C798</accession>
<proteinExistence type="predicted"/>
<evidence type="ECO:0000313" key="2">
    <source>
        <dbReference type="Proteomes" id="UP000077069"/>
    </source>
</evidence>